<accession>A2X7F8</accession>
<dbReference type="HOGENOM" id="CLU_1920564_0_0_1"/>
<feature type="compositionally biased region" description="Basic and acidic residues" evidence="1">
    <location>
        <begin position="19"/>
        <end position="28"/>
    </location>
</feature>
<dbReference type="Proteomes" id="UP000007015">
    <property type="component" value="Chromosome 2"/>
</dbReference>
<evidence type="ECO:0000313" key="3">
    <source>
        <dbReference type="Proteomes" id="UP000007015"/>
    </source>
</evidence>
<gene>
    <name evidence="2" type="ORF">OsI_08148</name>
</gene>
<feature type="region of interest" description="Disordered" evidence="1">
    <location>
        <begin position="112"/>
        <end position="132"/>
    </location>
</feature>
<dbReference type="Gramene" id="BGIOSGA008653-TA">
    <property type="protein sequence ID" value="BGIOSGA008653-PA"/>
    <property type="gene ID" value="BGIOSGA008653"/>
</dbReference>
<evidence type="ECO:0000256" key="1">
    <source>
        <dbReference type="SAM" id="MobiDB-lite"/>
    </source>
</evidence>
<name>A2X7F8_ORYSI</name>
<keyword evidence="3" id="KW-1185">Reference proteome</keyword>
<sequence length="132" mass="14288">MADHQQQGAAPLAGDEEEEPRRNREGREGSGSSGGCCIRRKKDRVRGGGGGLMEMDGVYIRRDTDLPQIYLSTIVLLAAQLSSLCEEEVGIGRMQQRLCVWKETVRPVTVTGVGRGRGGHQDDDGLGFSIST</sequence>
<organism evidence="2 3">
    <name type="scientific">Oryza sativa subsp. indica</name>
    <name type="common">Rice</name>
    <dbReference type="NCBI Taxonomy" id="39946"/>
    <lineage>
        <taxon>Eukaryota</taxon>
        <taxon>Viridiplantae</taxon>
        <taxon>Streptophyta</taxon>
        <taxon>Embryophyta</taxon>
        <taxon>Tracheophyta</taxon>
        <taxon>Spermatophyta</taxon>
        <taxon>Magnoliopsida</taxon>
        <taxon>Liliopsida</taxon>
        <taxon>Poales</taxon>
        <taxon>Poaceae</taxon>
        <taxon>BOP clade</taxon>
        <taxon>Oryzoideae</taxon>
        <taxon>Oryzeae</taxon>
        <taxon>Oryzinae</taxon>
        <taxon>Oryza</taxon>
        <taxon>Oryza sativa</taxon>
    </lineage>
</organism>
<dbReference type="AlphaFoldDB" id="A2X7F8"/>
<proteinExistence type="predicted"/>
<protein>
    <submittedName>
        <fullName evidence="2">Uncharacterized protein</fullName>
    </submittedName>
</protein>
<reference evidence="2 3" key="1">
    <citation type="journal article" date="2005" name="PLoS Biol.">
        <title>The genomes of Oryza sativa: a history of duplications.</title>
        <authorList>
            <person name="Yu J."/>
            <person name="Wang J."/>
            <person name="Lin W."/>
            <person name="Li S."/>
            <person name="Li H."/>
            <person name="Zhou J."/>
            <person name="Ni P."/>
            <person name="Dong W."/>
            <person name="Hu S."/>
            <person name="Zeng C."/>
            <person name="Zhang J."/>
            <person name="Zhang Y."/>
            <person name="Li R."/>
            <person name="Xu Z."/>
            <person name="Li S."/>
            <person name="Li X."/>
            <person name="Zheng H."/>
            <person name="Cong L."/>
            <person name="Lin L."/>
            <person name="Yin J."/>
            <person name="Geng J."/>
            <person name="Li G."/>
            <person name="Shi J."/>
            <person name="Liu J."/>
            <person name="Lv H."/>
            <person name="Li J."/>
            <person name="Wang J."/>
            <person name="Deng Y."/>
            <person name="Ran L."/>
            <person name="Shi X."/>
            <person name="Wang X."/>
            <person name="Wu Q."/>
            <person name="Li C."/>
            <person name="Ren X."/>
            <person name="Wang J."/>
            <person name="Wang X."/>
            <person name="Li D."/>
            <person name="Liu D."/>
            <person name="Zhang X."/>
            <person name="Ji Z."/>
            <person name="Zhao W."/>
            <person name="Sun Y."/>
            <person name="Zhang Z."/>
            <person name="Bao J."/>
            <person name="Han Y."/>
            <person name="Dong L."/>
            <person name="Ji J."/>
            <person name="Chen P."/>
            <person name="Wu S."/>
            <person name="Liu J."/>
            <person name="Xiao Y."/>
            <person name="Bu D."/>
            <person name="Tan J."/>
            <person name="Yang L."/>
            <person name="Ye C."/>
            <person name="Zhang J."/>
            <person name="Xu J."/>
            <person name="Zhou Y."/>
            <person name="Yu Y."/>
            <person name="Zhang B."/>
            <person name="Zhuang S."/>
            <person name="Wei H."/>
            <person name="Liu B."/>
            <person name="Lei M."/>
            <person name="Yu H."/>
            <person name="Li Y."/>
            <person name="Xu H."/>
            <person name="Wei S."/>
            <person name="He X."/>
            <person name="Fang L."/>
            <person name="Zhang Z."/>
            <person name="Zhang Y."/>
            <person name="Huang X."/>
            <person name="Su Z."/>
            <person name="Tong W."/>
            <person name="Li J."/>
            <person name="Tong Z."/>
            <person name="Li S."/>
            <person name="Ye J."/>
            <person name="Wang L."/>
            <person name="Fang L."/>
            <person name="Lei T."/>
            <person name="Chen C."/>
            <person name="Chen H."/>
            <person name="Xu Z."/>
            <person name="Li H."/>
            <person name="Huang H."/>
            <person name="Zhang F."/>
            <person name="Xu H."/>
            <person name="Li N."/>
            <person name="Zhao C."/>
            <person name="Li S."/>
            <person name="Dong L."/>
            <person name="Huang Y."/>
            <person name="Li L."/>
            <person name="Xi Y."/>
            <person name="Qi Q."/>
            <person name="Li W."/>
            <person name="Zhang B."/>
            <person name="Hu W."/>
            <person name="Zhang Y."/>
            <person name="Tian X."/>
            <person name="Jiao Y."/>
            <person name="Liang X."/>
            <person name="Jin J."/>
            <person name="Gao L."/>
            <person name="Zheng W."/>
            <person name="Hao B."/>
            <person name="Liu S."/>
            <person name="Wang W."/>
            <person name="Yuan L."/>
            <person name="Cao M."/>
            <person name="McDermott J."/>
            <person name="Samudrala R."/>
            <person name="Wang J."/>
            <person name="Wong G.K."/>
            <person name="Yang H."/>
        </authorList>
    </citation>
    <scope>NUCLEOTIDE SEQUENCE [LARGE SCALE GENOMIC DNA]</scope>
    <source>
        <strain evidence="3">cv. 93-11</strain>
    </source>
</reference>
<dbReference type="EMBL" id="CM000127">
    <property type="protein sequence ID" value="EAY86768.1"/>
    <property type="molecule type" value="Genomic_DNA"/>
</dbReference>
<evidence type="ECO:0000313" key="2">
    <source>
        <dbReference type="EMBL" id="EAY86768.1"/>
    </source>
</evidence>
<feature type="region of interest" description="Disordered" evidence="1">
    <location>
        <begin position="1"/>
        <end position="42"/>
    </location>
</feature>